<keyword evidence="1" id="KW-0732">Signal</keyword>
<keyword evidence="3" id="KW-1185">Reference proteome</keyword>
<protein>
    <recommendedName>
        <fullName evidence="4">Porin</fullName>
    </recommendedName>
</protein>
<name>A0ABX2DE80_9SPHI</name>
<dbReference type="Proteomes" id="UP000762110">
    <property type="component" value="Unassembled WGS sequence"/>
</dbReference>
<gene>
    <name evidence="2" type="ORF">HQN85_10310</name>
</gene>
<dbReference type="RefSeq" id="WP_173271846.1">
    <property type="nucleotide sequence ID" value="NZ_JABMKV010000002.1"/>
</dbReference>
<comment type="caution">
    <text evidence="2">The sequence shown here is derived from an EMBL/GenBank/DDBJ whole genome shotgun (WGS) entry which is preliminary data.</text>
</comment>
<feature type="signal peptide" evidence="1">
    <location>
        <begin position="1"/>
        <end position="22"/>
    </location>
</feature>
<evidence type="ECO:0000313" key="3">
    <source>
        <dbReference type="Proteomes" id="UP000762110"/>
    </source>
</evidence>
<proteinExistence type="predicted"/>
<evidence type="ECO:0008006" key="4">
    <source>
        <dbReference type="Google" id="ProtNLM"/>
    </source>
</evidence>
<feature type="chain" id="PRO_5046561418" description="Porin" evidence="1">
    <location>
        <begin position="23"/>
        <end position="520"/>
    </location>
</feature>
<evidence type="ECO:0000313" key="2">
    <source>
        <dbReference type="EMBL" id="NQX32122.1"/>
    </source>
</evidence>
<accession>A0ABX2DE80</accession>
<dbReference type="EMBL" id="JABMKV010000002">
    <property type="protein sequence ID" value="NQX32122.1"/>
    <property type="molecule type" value="Genomic_DNA"/>
</dbReference>
<sequence length="520" mass="58401">MKSFKIVTLTLFSCFVLTNVYAQQSEREKVKAKEKELDTLPYNPLPLKKKLLSPYTFNRFLADTYGFTILGSQTPVTGLKFETVKPSITLSGNLVNSKNKTFILNLEISGGVVEDVADIFSSNKLNGYVKASLGFNFLTKYNSATFPGKTDKSPATAEMGNRLSDFALLDSLKRINYYTRIAAIHKALNDQRFFDSPNLATFSKIYAETKKTDLANYNLTQEKVLLLKVLASYGITQPDVNLALKSFVDRWKNLGKKDPVNNTPLSDTITTSYGMLFQKNYRDALKTIELAKDSLSDTEMRMFKDIYNTVSLKWINISPIVGNTAFHLYDASLGSISSRHSLTLDLKMSFNYLFKYQKNPGRFIFVSGGITPKRTNSLADIDKFSYKTSEQIIKIGNETITDETTGVAYRGNYLNGFGLDVFLEAYFCLAKSKFVPGLYTKISYAYGEPWVNDHQFPAELGIIYNLPSSDKDSKNLLSIIPYVSWTNLNKSVHYATRTNESLHSKFAVGLKVGVPINIGK</sequence>
<organism evidence="2 3">
    <name type="scientific">Pedobacter boryungensis</name>
    <dbReference type="NCBI Taxonomy" id="869962"/>
    <lineage>
        <taxon>Bacteria</taxon>
        <taxon>Pseudomonadati</taxon>
        <taxon>Bacteroidota</taxon>
        <taxon>Sphingobacteriia</taxon>
        <taxon>Sphingobacteriales</taxon>
        <taxon>Sphingobacteriaceae</taxon>
        <taxon>Pedobacter</taxon>
    </lineage>
</organism>
<reference evidence="2 3" key="1">
    <citation type="submission" date="2020-05" db="EMBL/GenBank/DDBJ databases">
        <title>Description of Pedobacter foliorum sp. nov.</title>
        <authorList>
            <person name="Qi S."/>
            <person name="Carlier A."/>
            <person name="Cnockaert M."/>
            <person name="Vandamme P."/>
        </authorList>
    </citation>
    <scope>NUCLEOTIDE SEQUENCE [LARGE SCALE GENOMIC DNA]</scope>
    <source>
        <strain evidence="2 3">LMG 31300</strain>
    </source>
</reference>
<evidence type="ECO:0000256" key="1">
    <source>
        <dbReference type="SAM" id="SignalP"/>
    </source>
</evidence>